<comment type="similarity">
    <text evidence="1">Belongs to the bacterial ribosomal protein bS1 family.</text>
</comment>
<dbReference type="PANTHER" id="PTHR10724">
    <property type="entry name" value="30S RIBOSOMAL PROTEIN S1"/>
    <property type="match status" value="1"/>
</dbReference>
<keyword evidence="3" id="KW-0687">Ribonucleoprotein</keyword>
<dbReference type="Pfam" id="PF00575">
    <property type="entry name" value="S1"/>
    <property type="match status" value="2"/>
</dbReference>
<evidence type="ECO:0000259" key="6">
    <source>
        <dbReference type="PROSITE" id="PS50126"/>
    </source>
</evidence>
<feature type="domain" description="S1 motif" evidence="6">
    <location>
        <begin position="191"/>
        <end position="259"/>
    </location>
</feature>
<evidence type="ECO:0000256" key="1">
    <source>
        <dbReference type="ARBA" id="ARBA00006767"/>
    </source>
</evidence>
<dbReference type="GeneID" id="29072449"/>
<dbReference type="GO" id="GO:0003735">
    <property type="term" value="F:structural constituent of ribosome"/>
    <property type="evidence" value="ECO:0007669"/>
    <property type="project" value="TreeGrafter"/>
</dbReference>
<dbReference type="GO" id="GO:0003729">
    <property type="term" value="F:mRNA binding"/>
    <property type="evidence" value="ECO:0007669"/>
    <property type="project" value="TreeGrafter"/>
</dbReference>
<dbReference type="GO" id="GO:0006412">
    <property type="term" value="P:translation"/>
    <property type="evidence" value="ECO:0007669"/>
    <property type="project" value="TreeGrafter"/>
</dbReference>
<dbReference type="InterPro" id="IPR050437">
    <property type="entry name" value="Ribos_protein_bS1-like"/>
</dbReference>
<accession>A0A1C9C9I4</accession>
<organism evidence="7">
    <name type="scientific">Schizymenia dubyi</name>
    <dbReference type="NCBI Taxonomy" id="38368"/>
    <lineage>
        <taxon>Eukaryota</taxon>
        <taxon>Rhodophyta</taxon>
        <taxon>Florideophyceae</taxon>
        <taxon>Rhodymeniophycidae</taxon>
        <taxon>Nemastomatales</taxon>
        <taxon>Schizymeniaceae</taxon>
        <taxon>Schizymenia</taxon>
    </lineage>
</organism>
<evidence type="ECO:0000256" key="2">
    <source>
        <dbReference type="ARBA" id="ARBA00022980"/>
    </source>
</evidence>
<reference evidence="7" key="1">
    <citation type="journal article" date="2016" name="BMC Biol.">
        <title>Parallel evolution of highly conserved plastid genome architecture in red seaweeds and seed plants.</title>
        <authorList>
            <person name="Lee J."/>
            <person name="Cho C.H."/>
            <person name="Park S.I."/>
            <person name="Choi J.W."/>
            <person name="Song H.S."/>
            <person name="West J.A."/>
            <person name="Bhattacharya D."/>
            <person name="Yoon H.S."/>
        </authorList>
    </citation>
    <scope>NUCLEOTIDE SEQUENCE</scope>
</reference>
<evidence type="ECO:0000313" key="7">
    <source>
        <dbReference type="EMBL" id="AOM65034.1"/>
    </source>
</evidence>
<dbReference type="PROSITE" id="PS50126">
    <property type="entry name" value="S1"/>
    <property type="match status" value="3"/>
</dbReference>
<dbReference type="PANTHER" id="PTHR10724:SF7">
    <property type="entry name" value="SMALL RIBOSOMAL SUBUNIT PROTEIN BS1C"/>
    <property type="match status" value="1"/>
</dbReference>
<dbReference type="FunFam" id="2.40.50.140:FF:000103">
    <property type="entry name" value="protein RRP5 homolog"/>
    <property type="match status" value="1"/>
</dbReference>
<proteinExistence type="inferred from homology"/>
<dbReference type="Gene3D" id="2.40.50.140">
    <property type="entry name" value="Nucleic acid-binding proteins"/>
    <property type="match status" value="2"/>
</dbReference>
<dbReference type="RefSeq" id="YP_009296099.1">
    <property type="nucleotide sequence ID" value="NC_031169.1"/>
</dbReference>
<dbReference type="SMART" id="SM00316">
    <property type="entry name" value="S1"/>
    <property type="match status" value="3"/>
</dbReference>
<sequence>MNNKKGFSGQDFGSMLDKYSYSVHPGDIVAGTIFHKEPYGFLVDVGVNIAGYLPSEELSLIINNQNAKCNFINDTREFFILAYKVEVNQLILSIKRLEYIRAWKRIKQLQQEDVVLQLNIVNINKGGFITNLEGLQSFIPNSHISIQERKKTFINSTIQCQLLIADEQTNQLILSNKRALLSIFANQFQIGDIVSGEITQIKTYGIFIKIYNIPALLHISEISDNYIKNIHDVFQIGKQIKVKIIHIDMKQGRLSVSRKNFDFI</sequence>
<keyword evidence="7" id="KW-0934">Plastid</keyword>
<feature type="domain" description="S1 motif" evidence="6">
    <location>
        <begin position="112"/>
        <end position="177"/>
    </location>
</feature>
<dbReference type="AlphaFoldDB" id="A0A1C9C9I4"/>
<evidence type="ECO:0000256" key="5">
    <source>
        <dbReference type="ARBA" id="ARBA00081784"/>
    </source>
</evidence>
<protein>
    <recommendedName>
        <fullName evidence="4">Small ribosomal subunit protein bS1c</fullName>
    </recommendedName>
    <alternativeName>
        <fullName evidence="5">30S ribosomal protein S1, chloroplastic</fullName>
    </alternativeName>
</protein>
<dbReference type="PRINTS" id="PR00681">
    <property type="entry name" value="RIBOSOMALS1"/>
</dbReference>
<evidence type="ECO:0000256" key="3">
    <source>
        <dbReference type="ARBA" id="ARBA00023274"/>
    </source>
</evidence>
<dbReference type="InterPro" id="IPR035104">
    <property type="entry name" value="Ribosomal_protein_S1-like"/>
</dbReference>
<gene>
    <name evidence="7" type="primary">rps1</name>
    <name evidence="7" type="ORF">Schiz_151</name>
</gene>
<feature type="domain" description="S1 motif" evidence="6">
    <location>
        <begin position="26"/>
        <end position="95"/>
    </location>
</feature>
<geneLocation type="plastid" evidence="7"/>
<dbReference type="InterPro" id="IPR012340">
    <property type="entry name" value="NA-bd_OB-fold"/>
</dbReference>
<evidence type="ECO:0000256" key="4">
    <source>
        <dbReference type="ARBA" id="ARBA00069232"/>
    </source>
</evidence>
<dbReference type="SUPFAM" id="SSF50249">
    <property type="entry name" value="Nucleic acid-binding proteins"/>
    <property type="match status" value="3"/>
</dbReference>
<dbReference type="EMBL" id="KX284712">
    <property type="protein sequence ID" value="AOM65034.1"/>
    <property type="molecule type" value="Genomic_DNA"/>
</dbReference>
<dbReference type="GO" id="GO:0005840">
    <property type="term" value="C:ribosome"/>
    <property type="evidence" value="ECO:0007669"/>
    <property type="project" value="UniProtKB-KW"/>
</dbReference>
<dbReference type="InterPro" id="IPR003029">
    <property type="entry name" value="S1_domain"/>
</dbReference>
<name>A0A1C9C9I4_9FLOR</name>
<dbReference type="GO" id="GO:1990904">
    <property type="term" value="C:ribonucleoprotein complex"/>
    <property type="evidence" value="ECO:0007669"/>
    <property type="project" value="UniProtKB-KW"/>
</dbReference>
<keyword evidence="2 7" id="KW-0689">Ribosomal protein</keyword>